<protein>
    <submittedName>
        <fullName evidence="1">Uncharacterized protein</fullName>
    </submittedName>
</protein>
<evidence type="ECO:0000313" key="1">
    <source>
        <dbReference type="EMBL" id="KAL0445766.1"/>
    </source>
</evidence>
<dbReference type="AlphaFoldDB" id="A0AAW2X0W4"/>
<accession>A0AAW2X0W4</accession>
<name>A0AAW2X0W4_9LAMI</name>
<gene>
    <name evidence="1" type="ORF">Slati_1704500</name>
</gene>
<sequence>MGALSQERTSRNFGGSFQLEIFAPEGKLVADEVVAVLQKLPTGTHFVSVLLFCSVGEPQEQNVYD</sequence>
<organism evidence="1">
    <name type="scientific">Sesamum latifolium</name>
    <dbReference type="NCBI Taxonomy" id="2727402"/>
    <lineage>
        <taxon>Eukaryota</taxon>
        <taxon>Viridiplantae</taxon>
        <taxon>Streptophyta</taxon>
        <taxon>Embryophyta</taxon>
        <taxon>Tracheophyta</taxon>
        <taxon>Spermatophyta</taxon>
        <taxon>Magnoliopsida</taxon>
        <taxon>eudicotyledons</taxon>
        <taxon>Gunneridae</taxon>
        <taxon>Pentapetalae</taxon>
        <taxon>asterids</taxon>
        <taxon>lamiids</taxon>
        <taxon>Lamiales</taxon>
        <taxon>Pedaliaceae</taxon>
        <taxon>Sesamum</taxon>
    </lineage>
</organism>
<reference evidence="1" key="2">
    <citation type="journal article" date="2024" name="Plant">
        <title>Genomic evolution and insights into agronomic trait innovations of Sesamum species.</title>
        <authorList>
            <person name="Miao H."/>
            <person name="Wang L."/>
            <person name="Qu L."/>
            <person name="Liu H."/>
            <person name="Sun Y."/>
            <person name="Le M."/>
            <person name="Wang Q."/>
            <person name="Wei S."/>
            <person name="Zheng Y."/>
            <person name="Lin W."/>
            <person name="Duan Y."/>
            <person name="Cao H."/>
            <person name="Xiong S."/>
            <person name="Wang X."/>
            <person name="Wei L."/>
            <person name="Li C."/>
            <person name="Ma Q."/>
            <person name="Ju M."/>
            <person name="Zhao R."/>
            <person name="Li G."/>
            <person name="Mu C."/>
            <person name="Tian Q."/>
            <person name="Mei H."/>
            <person name="Zhang T."/>
            <person name="Gao T."/>
            <person name="Zhang H."/>
        </authorList>
    </citation>
    <scope>NUCLEOTIDE SEQUENCE</scope>
    <source>
        <strain evidence="1">KEN1</strain>
    </source>
</reference>
<proteinExistence type="predicted"/>
<dbReference type="EMBL" id="JACGWN010000006">
    <property type="protein sequence ID" value="KAL0445766.1"/>
    <property type="molecule type" value="Genomic_DNA"/>
</dbReference>
<comment type="caution">
    <text evidence="1">The sequence shown here is derived from an EMBL/GenBank/DDBJ whole genome shotgun (WGS) entry which is preliminary data.</text>
</comment>
<reference evidence="1" key="1">
    <citation type="submission" date="2020-06" db="EMBL/GenBank/DDBJ databases">
        <authorList>
            <person name="Li T."/>
            <person name="Hu X."/>
            <person name="Zhang T."/>
            <person name="Song X."/>
            <person name="Zhang H."/>
            <person name="Dai N."/>
            <person name="Sheng W."/>
            <person name="Hou X."/>
            <person name="Wei L."/>
        </authorList>
    </citation>
    <scope>NUCLEOTIDE SEQUENCE</scope>
    <source>
        <strain evidence="1">KEN1</strain>
        <tissue evidence="1">Leaf</tissue>
    </source>
</reference>